<reference evidence="3 4" key="1">
    <citation type="submission" date="2019-06" db="EMBL/GenBank/DDBJ databases">
        <title>Sequencing the genomes of 1000 actinobacteria strains.</title>
        <authorList>
            <person name="Klenk H.-P."/>
        </authorList>
    </citation>
    <scope>NUCLEOTIDE SEQUENCE [LARGE SCALE GENOMIC DNA]</scope>
    <source>
        <strain evidence="3 4">DSM 45015</strain>
    </source>
</reference>
<accession>A0A543NG60</accession>
<gene>
    <name evidence="3" type="ORF">FHX37_0668</name>
</gene>
<dbReference type="PANTHER" id="PTHR33744">
    <property type="entry name" value="CARBOHYDRATE DIACID REGULATOR"/>
    <property type="match status" value="1"/>
</dbReference>
<dbReference type="InterPro" id="IPR042070">
    <property type="entry name" value="PucR_C-HTH_sf"/>
</dbReference>
<dbReference type="InterPro" id="IPR025736">
    <property type="entry name" value="PucR_C-HTH_dom"/>
</dbReference>
<dbReference type="Gene3D" id="1.10.10.2840">
    <property type="entry name" value="PucR C-terminal helix-turn-helix domain"/>
    <property type="match status" value="1"/>
</dbReference>
<dbReference type="Pfam" id="PF13556">
    <property type="entry name" value="HTH_30"/>
    <property type="match status" value="1"/>
</dbReference>
<dbReference type="AlphaFoldDB" id="A0A543NG60"/>
<sequence length="496" mass="52602">MIGGCGMPPTLGSVLRIPRLKLRLRTGEEHLDRPVRWVAVSELTDPTPYLAGGELLLTTGVRWHETRQTAREYVRRLAGNDISGLGFGSGVAHDEVPPSLVEAAHQCGLPLVEVPQRTPFIAVGKEVSRLLAKEEYEGLSWAFSAQRHLTRAALRGAESVVDRLAGELGTWALLLGADGLLRHAAPADAARHAGIVEPDVRKLRASRQRASASAAVGGETVALQPLGEGGRLQGVLAVGAAHRLGPEGRTLVNAAVSLLSLELDRAAGPGHDRQRQEGLLSALLNGAVDLGHSGAARLRETLPGEPVTLAVAEADTGEGPPMARELENCLHSEEEGRILVLGSAADDPAGALVRAVGGPVGAAEPGTYGDLPVARSRAERALAEARNTGRDLMRAAELPGGFLGMVDTAAGTRVSRELLAPLEDHRLAETLVRSLRAYLAAAGRWDTAAESLGVHRHTLRYRIARVRELLPGDLDDPDYRAELWLALRTAGHPPRP</sequence>
<feature type="domain" description="Purine catabolism PurC-like" evidence="1">
    <location>
        <begin position="14"/>
        <end position="130"/>
    </location>
</feature>
<organism evidence="3 4">
    <name type="scientific">Haloactinospora alba</name>
    <dbReference type="NCBI Taxonomy" id="405555"/>
    <lineage>
        <taxon>Bacteria</taxon>
        <taxon>Bacillati</taxon>
        <taxon>Actinomycetota</taxon>
        <taxon>Actinomycetes</taxon>
        <taxon>Streptosporangiales</taxon>
        <taxon>Nocardiopsidaceae</taxon>
        <taxon>Haloactinospora</taxon>
    </lineage>
</organism>
<keyword evidence="4" id="KW-1185">Reference proteome</keyword>
<dbReference type="InterPro" id="IPR051448">
    <property type="entry name" value="CdaR-like_regulators"/>
</dbReference>
<feature type="domain" description="PucR C-terminal helix-turn-helix" evidence="2">
    <location>
        <begin position="431"/>
        <end position="488"/>
    </location>
</feature>
<dbReference type="Pfam" id="PF07905">
    <property type="entry name" value="PucR"/>
    <property type="match status" value="1"/>
</dbReference>
<evidence type="ECO:0000313" key="3">
    <source>
        <dbReference type="EMBL" id="TQN30784.1"/>
    </source>
</evidence>
<proteinExistence type="predicted"/>
<evidence type="ECO:0000313" key="4">
    <source>
        <dbReference type="Proteomes" id="UP000317422"/>
    </source>
</evidence>
<dbReference type="EMBL" id="VFQC01000001">
    <property type="protein sequence ID" value="TQN30784.1"/>
    <property type="molecule type" value="Genomic_DNA"/>
</dbReference>
<evidence type="ECO:0000259" key="1">
    <source>
        <dbReference type="Pfam" id="PF07905"/>
    </source>
</evidence>
<name>A0A543NG60_9ACTN</name>
<dbReference type="PANTHER" id="PTHR33744:SF1">
    <property type="entry name" value="DNA-BINDING TRANSCRIPTIONAL ACTIVATOR ADER"/>
    <property type="match status" value="1"/>
</dbReference>
<protein>
    <submittedName>
        <fullName evidence="3">Purine catabolism regulator</fullName>
    </submittedName>
</protein>
<dbReference type="Proteomes" id="UP000317422">
    <property type="component" value="Unassembled WGS sequence"/>
</dbReference>
<comment type="caution">
    <text evidence="3">The sequence shown here is derived from an EMBL/GenBank/DDBJ whole genome shotgun (WGS) entry which is preliminary data.</text>
</comment>
<dbReference type="InterPro" id="IPR012914">
    <property type="entry name" value="PucR_dom"/>
</dbReference>
<evidence type="ECO:0000259" key="2">
    <source>
        <dbReference type="Pfam" id="PF13556"/>
    </source>
</evidence>